<feature type="transmembrane region" description="Helical" evidence="5">
    <location>
        <begin position="72"/>
        <end position="90"/>
    </location>
</feature>
<reference evidence="7" key="1">
    <citation type="submission" date="2003-08" db="EMBL/GenBank/DDBJ databases">
        <authorList>
            <person name="Birren B."/>
            <person name="Nusbaum C."/>
            <person name="Abebe A."/>
            <person name="Abouelleil A."/>
            <person name="Adekoya E."/>
            <person name="Ait-zahra M."/>
            <person name="Allen N."/>
            <person name="Allen T."/>
            <person name="An P."/>
            <person name="Anderson M."/>
            <person name="Anderson S."/>
            <person name="Arachchi H."/>
            <person name="Armbruster J."/>
            <person name="Bachantsang P."/>
            <person name="Baldwin J."/>
            <person name="Barry A."/>
            <person name="Bayul T."/>
            <person name="Blitshsteyn B."/>
            <person name="Bloom T."/>
            <person name="Blye J."/>
            <person name="Boguslavskiy L."/>
            <person name="Borowsky M."/>
            <person name="Boukhgalter B."/>
            <person name="Brunache A."/>
            <person name="Butler J."/>
            <person name="Calixte N."/>
            <person name="Calvo S."/>
            <person name="Camarata J."/>
            <person name="Campo K."/>
            <person name="Chang J."/>
            <person name="Cheshatsang Y."/>
            <person name="Citroen M."/>
            <person name="Collymore A."/>
            <person name="Considine T."/>
            <person name="Cook A."/>
            <person name="Cooke P."/>
            <person name="Corum B."/>
            <person name="Cuomo C."/>
            <person name="David R."/>
            <person name="Dawoe T."/>
            <person name="Degray S."/>
            <person name="Dodge S."/>
            <person name="Dooley K."/>
            <person name="Dorje P."/>
            <person name="Dorjee K."/>
            <person name="Dorris L."/>
            <person name="Duffey N."/>
            <person name="Dupes A."/>
            <person name="Elkins T."/>
            <person name="Engels R."/>
            <person name="Erickson J."/>
            <person name="Farina A."/>
            <person name="Faro S."/>
            <person name="Ferreira P."/>
            <person name="Fischer H."/>
            <person name="Fitzgerald M."/>
            <person name="Foley K."/>
            <person name="Gage D."/>
            <person name="Galagan J."/>
            <person name="Gearin G."/>
            <person name="Gnerre S."/>
            <person name="Gnirke A."/>
            <person name="Goyette A."/>
            <person name="Graham J."/>
            <person name="Grandbois E."/>
            <person name="Gyaltsen K."/>
            <person name="Hafez N."/>
            <person name="Hagopian D."/>
            <person name="Hagos B."/>
            <person name="Hall J."/>
            <person name="Hatcher B."/>
            <person name="Heller A."/>
            <person name="Higgins H."/>
            <person name="Honan T."/>
            <person name="Horn A."/>
            <person name="Houde N."/>
            <person name="Hughes L."/>
            <person name="Hulme W."/>
            <person name="Husby E."/>
            <person name="Iliev I."/>
            <person name="Jaffe D."/>
            <person name="Jones C."/>
            <person name="Kamal M."/>
            <person name="Kamat A."/>
            <person name="Kamvysselis M."/>
            <person name="Karlsson E."/>
            <person name="Kells C."/>
            <person name="Kieu A."/>
            <person name="Kisner P."/>
            <person name="Kodira C."/>
            <person name="Kulbokas E."/>
            <person name="Labutti K."/>
            <person name="Lama D."/>
            <person name="Landers T."/>
            <person name="Leger J."/>
            <person name="Levine S."/>
            <person name="Lewis D."/>
            <person name="Lewis T."/>
            <person name="Lindblad-toh K."/>
            <person name="Liu X."/>
            <person name="Lokyitsang T."/>
            <person name="Lokyitsang Y."/>
            <person name="Lucien O."/>
            <person name="Lui A."/>
            <person name="Ma L.J."/>
            <person name="Mabbitt R."/>
            <person name="Macdonald J."/>
            <person name="Maclean C."/>
            <person name="Major J."/>
            <person name="Manning J."/>
            <person name="Marabella R."/>
            <person name="Maru K."/>
            <person name="Matthews C."/>
            <person name="Mauceli E."/>
            <person name="Mccarthy M."/>
            <person name="Mcdonough S."/>
            <person name="Mcghee T."/>
            <person name="Meldrim J."/>
            <person name="Meneus L."/>
            <person name="Mesirov J."/>
            <person name="Mihalev A."/>
            <person name="Mihova T."/>
            <person name="Mikkelsen T."/>
            <person name="Mlenga V."/>
            <person name="Moru K."/>
            <person name="Mozes J."/>
            <person name="Mulrain L."/>
            <person name="Munson G."/>
            <person name="Naylor J."/>
            <person name="Newes C."/>
            <person name="Nguyen C."/>
            <person name="Nguyen N."/>
            <person name="Nguyen T."/>
            <person name="Nicol R."/>
            <person name="Nielsen C."/>
            <person name="Nizzari M."/>
            <person name="Norbu C."/>
            <person name="Norbu N."/>
            <person name="O'donnell P."/>
            <person name="Okoawo O."/>
            <person name="O'leary S."/>
            <person name="Omotosho B."/>
            <person name="O'neill K."/>
            <person name="Osman S."/>
            <person name="Parker S."/>
            <person name="Perrin D."/>
            <person name="Phunkhang P."/>
            <person name="Piqani B."/>
            <person name="Purcell S."/>
            <person name="Rachupka T."/>
            <person name="Ramasamy U."/>
            <person name="Rameau R."/>
            <person name="Ray V."/>
            <person name="Raymond C."/>
            <person name="Retta R."/>
            <person name="Richardson S."/>
            <person name="Rise C."/>
            <person name="Rodriguez J."/>
            <person name="Rogers J."/>
            <person name="Rogov P."/>
            <person name="Rutman M."/>
            <person name="Schupbach R."/>
            <person name="Seaman C."/>
            <person name="Settipalli S."/>
            <person name="Sharpe T."/>
            <person name="Sheridan J."/>
            <person name="Sherpa N."/>
            <person name="Shi J."/>
            <person name="Smirnov S."/>
            <person name="Smith C."/>
            <person name="Sougnez C."/>
            <person name="Spencer B."/>
            <person name="Stalker J."/>
            <person name="Stange-thomann N."/>
            <person name="Stavropoulos S."/>
            <person name="Stetson K."/>
            <person name="Stone C."/>
            <person name="Stone S."/>
            <person name="Stubbs M."/>
            <person name="Talamas J."/>
            <person name="Tchuinga P."/>
            <person name="Tenzing P."/>
            <person name="Tesfaye S."/>
            <person name="Theodore J."/>
            <person name="Thoulutsang Y."/>
            <person name="Topham K."/>
            <person name="Towey S."/>
            <person name="Tsamla T."/>
            <person name="Tsomo N."/>
            <person name="Vallee D."/>
            <person name="Vassiliev H."/>
            <person name="Venkataraman V."/>
            <person name="Vinson J."/>
            <person name="Vo A."/>
            <person name="Wade C."/>
            <person name="Wang S."/>
            <person name="Wangchuk T."/>
            <person name="Wangdi T."/>
            <person name="Whittaker C."/>
            <person name="Wilkinson J."/>
            <person name="Wu Y."/>
            <person name="Wyman D."/>
            <person name="Yadav S."/>
            <person name="Yang S."/>
            <person name="Yang X."/>
            <person name="Yeager S."/>
            <person name="Yee E."/>
            <person name="Young G."/>
            <person name="Zainoun J."/>
            <person name="Zembeck L."/>
            <person name="Zimmer A."/>
            <person name="Zody M."/>
            <person name="Lander E."/>
        </authorList>
    </citation>
    <scope>NUCLEOTIDE SEQUENCE [LARGE SCALE GENOMIC DNA]</scope>
</reference>
<dbReference type="PANTHER" id="PTHR10671:SF108">
    <property type="entry name" value="CLAUDIN FAMILY PROTEIN-RELATED"/>
    <property type="match status" value="1"/>
</dbReference>
<feature type="transmembrane region" description="Helical" evidence="5">
    <location>
        <begin position="138"/>
        <end position="159"/>
    </location>
</feature>
<dbReference type="GeneTree" id="ENSGT00390000014920"/>
<dbReference type="AlphaFoldDB" id="H2YVG8"/>
<dbReference type="Proteomes" id="UP000007875">
    <property type="component" value="Unassembled WGS sequence"/>
</dbReference>
<comment type="subcellular location">
    <subcellularLocation>
        <location evidence="1">Membrane</location>
        <topology evidence="1">Multi-pass membrane protein</topology>
    </subcellularLocation>
</comment>
<dbReference type="InParanoid" id="H2YVG8"/>
<reference evidence="6" key="2">
    <citation type="submission" date="2025-08" db="UniProtKB">
        <authorList>
            <consortium name="Ensembl"/>
        </authorList>
    </citation>
    <scope>IDENTIFICATION</scope>
</reference>
<name>H2YVG8_CIOSA</name>
<evidence type="ECO:0000256" key="3">
    <source>
        <dbReference type="ARBA" id="ARBA00022989"/>
    </source>
</evidence>
<keyword evidence="3 5" id="KW-1133">Transmembrane helix</keyword>
<feature type="transmembrane region" description="Helical" evidence="5">
    <location>
        <begin position="311"/>
        <end position="337"/>
    </location>
</feature>
<keyword evidence="7" id="KW-1185">Reference proteome</keyword>
<evidence type="ECO:0000313" key="7">
    <source>
        <dbReference type="Proteomes" id="UP000007875"/>
    </source>
</evidence>
<reference evidence="6" key="3">
    <citation type="submission" date="2025-09" db="UniProtKB">
        <authorList>
            <consortium name="Ensembl"/>
        </authorList>
    </citation>
    <scope>IDENTIFICATION</scope>
</reference>
<sequence length="354" mass="36917">MARIAQVWAIILALLAVLVLITSLATSDWMVACMDSSSILQMMKAGGMGTLPASVQAMFTGKLCFKTGLFKFAYSILTIDAGVALPISSMDSFVRITIGLLFFSMLLIIVGVIFIIMSSCSDSMSHRRKAAARTYNGIGAVVLTFGAIFLLGGALAYTVPQSKVIHNPIMWSAQLGNTVSKVFSKSLSSGMGGASLFGGAGDSNLNSEFSSLLGGSSSTNPLKDLENLGSKIAGDSNLNAEFSNLLGGSSSTNPLGDLEKLGSKIIPSSMPNLEDLLGHGRKKRQAPGSSSSNQVEAATRLLSGIDPMFGYSFYLAWAAAGLAFLAAILSALAWCCVAAEYPGALPLDSHIGRV</sequence>
<dbReference type="HOGENOM" id="CLU_872984_0_0_1"/>
<dbReference type="PANTHER" id="PTHR10671">
    <property type="entry name" value="EPITHELIAL MEMBRANE PROTEIN-RELATED"/>
    <property type="match status" value="1"/>
</dbReference>
<evidence type="ECO:0000256" key="4">
    <source>
        <dbReference type="ARBA" id="ARBA00023136"/>
    </source>
</evidence>
<evidence type="ECO:0000256" key="2">
    <source>
        <dbReference type="ARBA" id="ARBA00022692"/>
    </source>
</evidence>
<feature type="transmembrane region" description="Helical" evidence="5">
    <location>
        <begin position="96"/>
        <end position="117"/>
    </location>
</feature>
<dbReference type="InterPro" id="IPR050579">
    <property type="entry name" value="PMP-22/EMP/MP20-like"/>
</dbReference>
<dbReference type="Gene3D" id="1.20.140.150">
    <property type="match status" value="1"/>
</dbReference>
<keyword evidence="4 5" id="KW-0472">Membrane</keyword>
<keyword evidence="2 5" id="KW-0812">Transmembrane</keyword>
<evidence type="ECO:0000313" key="6">
    <source>
        <dbReference type="Ensembl" id="ENSCSAVP00000009328.1"/>
    </source>
</evidence>
<protein>
    <submittedName>
        <fullName evidence="6">Uncharacterized protein</fullName>
    </submittedName>
</protein>
<proteinExistence type="predicted"/>
<accession>H2YVG8</accession>
<feature type="transmembrane region" description="Helical" evidence="5">
    <location>
        <begin position="7"/>
        <end position="25"/>
    </location>
</feature>
<dbReference type="GO" id="GO:0005886">
    <property type="term" value="C:plasma membrane"/>
    <property type="evidence" value="ECO:0007669"/>
    <property type="project" value="TreeGrafter"/>
</dbReference>
<feature type="transmembrane region" description="Helical" evidence="5">
    <location>
        <begin position="45"/>
        <end position="65"/>
    </location>
</feature>
<evidence type="ECO:0000256" key="5">
    <source>
        <dbReference type="SAM" id="Phobius"/>
    </source>
</evidence>
<organism evidence="6 7">
    <name type="scientific">Ciona savignyi</name>
    <name type="common">Pacific transparent sea squirt</name>
    <dbReference type="NCBI Taxonomy" id="51511"/>
    <lineage>
        <taxon>Eukaryota</taxon>
        <taxon>Metazoa</taxon>
        <taxon>Chordata</taxon>
        <taxon>Tunicata</taxon>
        <taxon>Ascidiacea</taxon>
        <taxon>Phlebobranchia</taxon>
        <taxon>Cionidae</taxon>
        <taxon>Ciona</taxon>
    </lineage>
</organism>
<dbReference type="Ensembl" id="ENSCSAVT00000009445.1">
    <property type="protein sequence ID" value="ENSCSAVP00000009328.1"/>
    <property type="gene ID" value="ENSCSAVG00000005495.1"/>
</dbReference>
<dbReference type="OMA" id="IDPMFGY"/>
<evidence type="ECO:0000256" key="1">
    <source>
        <dbReference type="ARBA" id="ARBA00004141"/>
    </source>
</evidence>